<dbReference type="CDD" id="cd02440">
    <property type="entry name" value="AdoMet_MTases"/>
    <property type="match status" value="1"/>
</dbReference>
<evidence type="ECO:0000313" key="3">
    <source>
        <dbReference type="Proteomes" id="UP000198571"/>
    </source>
</evidence>
<dbReference type="GO" id="GO:0032259">
    <property type="term" value="P:methylation"/>
    <property type="evidence" value="ECO:0007669"/>
    <property type="project" value="UniProtKB-KW"/>
</dbReference>
<dbReference type="InterPro" id="IPR050508">
    <property type="entry name" value="Methyltransf_Superfamily"/>
</dbReference>
<feature type="domain" description="Methyltransferase" evidence="1">
    <location>
        <begin position="42"/>
        <end position="162"/>
    </location>
</feature>
<organism evidence="2 3">
    <name type="scientific">Salipaludibacillus aurantiacus</name>
    <dbReference type="NCBI Taxonomy" id="1601833"/>
    <lineage>
        <taxon>Bacteria</taxon>
        <taxon>Bacillati</taxon>
        <taxon>Bacillota</taxon>
        <taxon>Bacilli</taxon>
        <taxon>Bacillales</taxon>
        <taxon>Bacillaceae</taxon>
    </lineage>
</organism>
<evidence type="ECO:0000313" key="2">
    <source>
        <dbReference type="EMBL" id="SER62900.1"/>
    </source>
</evidence>
<proteinExistence type="predicted"/>
<dbReference type="InterPro" id="IPR029063">
    <property type="entry name" value="SAM-dependent_MTases_sf"/>
</dbReference>
<keyword evidence="3" id="KW-1185">Reference proteome</keyword>
<keyword evidence="2" id="KW-0808">Transferase</keyword>
<name>A0A1H9QR50_9BACI</name>
<keyword evidence="2" id="KW-0489">Methyltransferase</keyword>
<dbReference type="EMBL" id="FOGT01000002">
    <property type="protein sequence ID" value="SER62900.1"/>
    <property type="molecule type" value="Genomic_DNA"/>
</dbReference>
<dbReference type="Gene3D" id="3.40.50.150">
    <property type="entry name" value="Vaccinia Virus protein VP39"/>
    <property type="match status" value="1"/>
</dbReference>
<protein>
    <submittedName>
        <fullName evidence="2">Methyltransferase domain-containing protein</fullName>
    </submittedName>
</protein>
<accession>A0A1H9QR50</accession>
<reference evidence="3" key="1">
    <citation type="submission" date="2016-10" db="EMBL/GenBank/DDBJ databases">
        <authorList>
            <person name="Varghese N."/>
            <person name="Submissions S."/>
        </authorList>
    </citation>
    <scope>NUCLEOTIDE SEQUENCE [LARGE SCALE GENOMIC DNA]</scope>
    <source>
        <strain evidence="3">S9</strain>
    </source>
</reference>
<dbReference type="AlphaFoldDB" id="A0A1H9QR50"/>
<dbReference type="Pfam" id="PF13847">
    <property type="entry name" value="Methyltransf_31"/>
    <property type="match status" value="1"/>
</dbReference>
<dbReference type="Proteomes" id="UP000198571">
    <property type="component" value="Unassembled WGS sequence"/>
</dbReference>
<dbReference type="InterPro" id="IPR025714">
    <property type="entry name" value="Methyltranfer_dom"/>
</dbReference>
<dbReference type="PANTHER" id="PTHR42912">
    <property type="entry name" value="METHYLTRANSFERASE"/>
    <property type="match status" value="1"/>
</dbReference>
<dbReference type="OrthoDB" id="9808140at2"/>
<dbReference type="SUPFAM" id="SSF53335">
    <property type="entry name" value="S-adenosyl-L-methionine-dependent methyltransferases"/>
    <property type="match status" value="1"/>
</dbReference>
<dbReference type="GO" id="GO:0008168">
    <property type="term" value="F:methyltransferase activity"/>
    <property type="evidence" value="ECO:0007669"/>
    <property type="project" value="UniProtKB-KW"/>
</dbReference>
<dbReference type="STRING" id="1601833.SAMN05518684_102331"/>
<gene>
    <name evidence="2" type="ORF">SAMN05518684_102331</name>
</gene>
<evidence type="ECO:0000259" key="1">
    <source>
        <dbReference type="Pfam" id="PF13847"/>
    </source>
</evidence>
<sequence>MVMRKLTREEFDERVDFFDKMACSSWIVEIQKQMLSTLGSWDHLRVLDIGCGTGRLLHRGASEKSRLTGIDLSPLTIKRAQALAKEVIPDTDVTYYVADAESLPFSDNSYDLVLCSCLLFLMPAPEKVVREMKRVLTTSGRVALLNPSDELTLDISLVLSEEWQLDRTEREALIQWGRIAEKRHRFGAYEIKALLEKHGFRDVLSSKVKQNIGLITIAYAE</sequence>